<evidence type="ECO:0000256" key="5">
    <source>
        <dbReference type="ARBA" id="ARBA00023136"/>
    </source>
</evidence>
<dbReference type="EMBL" id="VLNY01000022">
    <property type="protein sequence ID" value="KAA0017406.1"/>
    <property type="molecule type" value="Genomic_DNA"/>
</dbReference>
<evidence type="ECO:0000259" key="7">
    <source>
        <dbReference type="Pfam" id="PF01545"/>
    </source>
</evidence>
<dbReference type="PANTHER" id="PTHR13414">
    <property type="entry name" value="HUEL-CATION TRANSPORTER"/>
    <property type="match status" value="1"/>
</dbReference>
<keyword evidence="3 6" id="KW-0812">Transmembrane</keyword>
<dbReference type="SUPFAM" id="SSF161111">
    <property type="entry name" value="Cation efflux protein transmembrane domain-like"/>
    <property type="match status" value="1"/>
</dbReference>
<sequence>MPEAESESTLTVVLAFVANLLIAAAKTVAAIVTGSASMVAEAAHSWADAGNEVLLLVANRRSQAPADEHHPLGYGRESYVWSMFAALGLFALGAGVSITHGIQELFHPEPSSEFVVAYIVLGVSFLLEGVSFRQAFRQLRSEAAGMDRTVLQHALLTSDPTTRAVFAEDAAALTGLIIAFVGVLLHQVTGSPIPDAIGSIAVGVLLAVVAIVLVDRNRRFLVGEQASPQLRTAGITTLLKLPEIERVTFMRMEFLGPRRVYLVASVDLVGDFVESKIAETLRALESKIESDTYVVRAVLTLSTKDEASIGP</sequence>
<comment type="caution">
    <text evidence="8">The sequence shown here is derived from an EMBL/GenBank/DDBJ whole genome shotgun (WGS) entry which is preliminary data.</text>
</comment>
<comment type="subcellular location">
    <subcellularLocation>
        <location evidence="1">Membrane</location>
        <topology evidence="1">Multi-pass membrane protein</topology>
    </subcellularLocation>
</comment>
<evidence type="ECO:0000313" key="9">
    <source>
        <dbReference type="Proteomes" id="UP000322244"/>
    </source>
</evidence>
<dbReference type="AlphaFoldDB" id="A0A5A7S623"/>
<evidence type="ECO:0000256" key="4">
    <source>
        <dbReference type="ARBA" id="ARBA00022989"/>
    </source>
</evidence>
<protein>
    <submittedName>
        <fullName evidence="8">Cation diffusion facilitator family transporter</fullName>
    </submittedName>
</protein>
<feature type="transmembrane region" description="Helical" evidence="6">
    <location>
        <begin position="12"/>
        <end position="32"/>
    </location>
</feature>
<dbReference type="InterPro" id="IPR027469">
    <property type="entry name" value="Cation_efflux_TMD_sf"/>
</dbReference>
<dbReference type="OrthoDB" id="9806522at2"/>
<reference evidence="8 9" key="1">
    <citation type="submission" date="2019-07" db="EMBL/GenBank/DDBJ databases">
        <title>Rhodococcus cavernicolus sp. nov., isolated from a cave.</title>
        <authorList>
            <person name="Lee S.D."/>
        </authorList>
    </citation>
    <scope>NUCLEOTIDE SEQUENCE [LARGE SCALE GENOMIC DNA]</scope>
    <source>
        <strain evidence="8 9">C1-24</strain>
    </source>
</reference>
<accession>A0A5A7S623</accession>
<dbReference type="NCBIfam" id="TIGR01297">
    <property type="entry name" value="CDF"/>
    <property type="match status" value="1"/>
</dbReference>
<feature type="transmembrane region" description="Helical" evidence="6">
    <location>
        <begin position="196"/>
        <end position="214"/>
    </location>
</feature>
<proteinExistence type="predicted"/>
<dbReference type="GO" id="GO:0008324">
    <property type="term" value="F:monoatomic cation transmembrane transporter activity"/>
    <property type="evidence" value="ECO:0007669"/>
    <property type="project" value="InterPro"/>
</dbReference>
<keyword evidence="5 6" id="KW-0472">Membrane</keyword>
<keyword evidence="4 6" id="KW-1133">Transmembrane helix</keyword>
<dbReference type="InterPro" id="IPR040177">
    <property type="entry name" value="SLC30A9"/>
</dbReference>
<dbReference type="Gene3D" id="1.20.1510.10">
    <property type="entry name" value="Cation efflux protein transmembrane domain"/>
    <property type="match status" value="1"/>
</dbReference>
<dbReference type="RefSeq" id="WP_149433036.1">
    <property type="nucleotide sequence ID" value="NZ_VLNY01000022.1"/>
</dbReference>
<feature type="domain" description="Cation efflux protein transmembrane" evidence="7">
    <location>
        <begin position="12"/>
        <end position="214"/>
    </location>
</feature>
<feature type="transmembrane region" description="Helical" evidence="6">
    <location>
        <begin position="114"/>
        <end position="132"/>
    </location>
</feature>
<dbReference type="GO" id="GO:0016020">
    <property type="term" value="C:membrane"/>
    <property type="evidence" value="ECO:0007669"/>
    <property type="project" value="UniProtKB-SubCell"/>
</dbReference>
<gene>
    <name evidence="8" type="ORF">FOY51_25255</name>
</gene>
<evidence type="ECO:0000313" key="8">
    <source>
        <dbReference type="EMBL" id="KAA0017406.1"/>
    </source>
</evidence>
<organism evidence="8 9">
    <name type="scientific">Antrihabitans cavernicola</name>
    <dbReference type="NCBI Taxonomy" id="2495913"/>
    <lineage>
        <taxon>Bacteria</taxon>
        <taxon>Bacillati</taxon>
        <taxon>Actinomycetota</taxon>
        <taxon>Actinomycetes</taxon>
        <taxon>Mycobacteriales</taxon>
        <taxon>Nocardiaceae</taxon>
        <taxon>Antrihabitans</taxon>
    </lineage>
</organism>
<dbReference type="PANTHER" id="PTHR13414:SF9">
    <property type="entry name" value="PROTON-COUPLED ZINC ANTIPORTER SLC30A9, MITOCHONDRIAL"/>
    <property type="match status" value="1"/>
</dbReference>
<feature type="transmembrane region" description="Helical" evidence="6">
    <location>
        <begin position="79"/>
        <end position="102"/>
    </location>
</feature>
<evidence type="ECO:0000256" key="6">
    <source>
        <dbReference type="SAM" id="Phobius"/>
    </source>
</evidence>
<dbReference type="Proteomes" id="UP000322244">
    <property type="component" value="Unassembled WGS sequence"/>
</dbReference>
<dbReference type="InterPro" id="IPR002524">
    <property type="entry name" value="Cation_efflux"/>
</dbReference>
<name>A0A5A7S623_9NOCA</name>
<keyword evidence="2" id="KW-0813">Transport</keyword>
<evidence type="ECO:0000256" key="1">
    <source>
        <dbReference type="ARBA" id="ARBA00004141"/>
    </source>
</evidence>
<dbReference type="GO" id="GO:0006829">
    <property type="term" value="P:zinc ion transport"/>
    <property type="evidence" value="ECO:0007669"/>
    <property type="project" value="InterPro"/>
</dbReference>
<feature type="transmembrane region" description="Helical" evidence="6">
    <location>
        <begin position="170"/>
        <end position="190"/>
    </location>
</feature>
<keyword evidence="9" id="KW-1185">Reference proteome</keyword>
<evidence type="ECO:0000256" key="2">
    <source>
        <dbReference type="ARBA" id="ARBA00022448"/>
    </source>
</evidence>
<evidence type="ECO:0000256" key="3">
    <source>
        <dbReference type="ARBA" id="ARBA00022692"/>
    </source>
</evidence>
<dbReference type="InterPro" id="IPR058533">
    <property type="entry name" value="Cation_efflux_TM"/>
</dbReference>
<dbReference type="Pfam" id="PF01545">
    <property type="entry name" value="Cation_efflux"/>
    <property type="match status" value="1"/>
</dbReference>